<dbReference type="Gene3D" id="3.40.1280.10">
    <property type="match status" value="1"/>
</dbReference>
<accession>A0ABS5CXV0</accession>
<name>A0ABS5CXV0_9MOLU</name>
<evidence type="ECO:0000313" key="7">
    <source>
        <dbReference type="EMBL" id="MBP5836190.1"/>
    </source>
</evidence>
<comment type="similarity">
    <text evidence="1">Belongs to the class IV-like SAM-binding methyltransferase superfamily. RNA methyltransferase TrmH family.</text>
</comment>
<dbReference type="InterPro" id="IPR051259">
    <property type="entry name" value="rRNA_Methyltransferase"/>
</dbReference>
<dbReference type="SUPFAM" id="SSF75217">
    <property type="entry name" value="alpha/beta knot"/>
    <property type="match status" value="1"/>
</dbReference>
<dbReference type="RefSeq" id="WP_203552065.1">
    <property type="nucleotide sequence ID" value="NZ_JACAOD020000002.1"/>
</dbReference>
<dbReference type="PANTHER" id="PTHR43191:SF2">
    <property type="entry name" value="RRNA METHYLTRANSFERASE 3, MITOCHONDRIAL"/>
    <property type="match status" value="1"/>
</dbReference>
<dbReference type="EMBL" id="JACAOD020000002">
    <property type="protein sequence ID" value="MBP5835799.1"/>
    <property type="molecule type" value="Genomic_DNA"/>
</dbReference>
<evidence type="ECO:0000313" key="8">
    <source>
        <dbReference type="Proteomes" id="UP001195571"/>
    </source>
</evidence>
<dbReference type="CDD" id="cd18095">
    <property type="entry name" value="SpoU-like_rRNA-MTase"/>
    <property type="match status" value="1"/>
</dbReference>
<dbReference type="Proteomes" id="UP001195571">
    <property type="component" value="Unassembled WGS sequence"/>
</dbReference>
<dbReference type="InterPro" id="IPR029028">
    <property type="entry name" value="Alpha/beta_knot_MTases"/>
</dbReference>
<dbReference type="InterPro" id="IPR029026">
    <property type="entry name" value="tRNA_m1G_MTases_N"/>
</dbReference>
<feature type="domain" description="MRM3-like substrate binding" evidence="5">
    <location>
        <begin position="7"/>
        <end position="79"/>
    </location>
</feature>
<dbReference type="EMBL" id="JACAOD020000015">
    <property type="protein sequence ID" value="MBP5836190.1"/>
    <property type="molecule type" value="Genomic_DNA"/>
</dbReference>
<dbReference type="Pfam" id="PF22435">
    <property type="entry name" value="MRM3-like_sub_bind"/>
    <property type="match status" value="1"/>
</dbReference>
<dbReference type="PANTHER" id="PTHR43191">
    <property type="entry name" value="RRNA METHYLTRANSFERASE 3"/>
    <property type="match status" value="1"/>
</dbReference>
<dbReference type="GO" id="GO:0032259">
    <property type="term" value="P:methylation"/>
    <property type="evidence" value="ECO:0007669"/>
    <property type="project" value="UniProtKB-KW"/>
</dbReference>
<keyword evidence="2 6" id="KW-0489">Methyltransferase</keyword>
<protein>
    <submittedName>
        <fullName evidence="6">RNA methyltransferase</fullName>
    </submittedName>
</protein>
<dbReference type="Pfam" id="PF00588">
    <property type="entry name" value="SpoU_methylase"/>
    <property type="match status" value="1"/>
</dbReference>
<sequence>MITSKQNPTFRKLKKLKLKKYRDLYQQFLIYGDHLIEQAEQEQKNNKNNFFIEIYTSSHTKKGIFIAPELMKELSQTKTVFDQIALCQFALSSELDLIHNKILVLEDIQDPANLGALMRSAVAFGFNQIFLSFNSADFYHEKTIRASQGALFNLVLQRGNIKKFLEQAKQKGYPVFITLPHQKANISLEKAKSYLKKILILGNEGSGISLTVTSLADYCLNIQTQQVESLNVAVAGSILMYLL</sequence>
<evidence type="ECO:0000313" key="6">
    <source>
        <dbReference type="EMBL" id="MBP5835799.1"/>
    </source>
</evidence>
<reference evidence="6 8" key="1">
    <citation type="submission" date="2021-04" db="EMBL/GenBank/DDBJ databases">
        <title>Genomic features of Candidatus Phytoplasma meliae isolate ChTYXIII (1SrXIII-G).</title>
        <authorList>
            <person name="Fernandez F.D."/>
            <person name="Conci L.R."/>
        </authorList>
    </citation>
    <scope>NUCLEOTIDE SEQUENCE [LARGE SCALE GENOMIC DNA]</scope>
    <source>
        <strain evidence="6">ChTYXIII-Mo</strain>
    </source>
</reference>
<dbReference type="GO" id="GO:0008168">
    <property type="term" value="F:methyltransferase activity"/>
    <property type="evidence" value="ECO:0007669"/>
    <property type="project" value="UniProtKB-KW"/>
</dbReference>
<evidence type="ECO:0000256" key="3">
    <source>
        <dbReference type="ARBA" id="ARBA00022679"/>
    </source>
</evidence>
<keyword evidence="3" id="KW-0808">Transferase</keyword>
<dbReference type="InterPro" id="IPR029064">
    <property type="entry name" value="Ribosomal_eL30-like_sf"/>
</dbReference>
<feature type="domain" description="tRNA/rRNA methyltransferase SpoU type" evidence="4">
    <location>
        <begin position="102"/>
        <end position="241"/>
    </location>
</feature>
<keyword evidence="8" id="KW-1185">Reference proteome</keyword>
<evidence type="ECO:0000259" key="5">
    <source>
        <dbReference type="Pfam" id="PF22435"/>
    </source>
</evidence>
<evidence type="ECO:0000256" key="2">
    <source>
        <dbReference type="ARBA" id="ARBA00022603"/>
    </source>
</evidence>
<dbReference type="InterPro" id="IPR001537">
    <property type="entry name" value="SpoU_MeTrfase"/>
</dbReference>
<evidence type="ECO:0000259" key="4">
    <source>
        <dbReference type="Pfam" id="PF00588"/>
    </source>
</evidence>
<dbReference type="SUPFAM" id="SSF55315">
    <property type="entry name" value="L30e-like"/>
    <property type="match status" value="1"/>
</dbReference>
<dbReference type="Gene3D" id="3.30.1330.30">
    <property type="match status" value="1"/>
</dbReference>
<dbReference type="InterPro" id="IPR053888">
    <property type="entry name" value="MRM3-like_sub_bind"/>
</dbReference>
<comment type="caution">
    <text evidence="6">The sequence shown here is derived from an EMBL/GenBank/DDBJ whole genome shotgun (WGS) entry which is preliminary data.</text>
</comment>
<gene>
    <name evidence="6" type="ORF">CHTY_000940</name>
    <name evidence="7" type="ORF">CHTY_003040</name>
</gene>
<organism evidence="6 8">
    <name type="scientific">Candidatus Phytoplasma meliae</name>
    <dbReference type="NCBI Taxonomy" id="1848402"/>
    <lineage>
        <taxon>Bacteria</taxon>
        <taxon>Bacillati</taxon>
        <taxon>Mycoplasmatota</taxon>
        <taxon>Mollicutes</taxon>
        <taxon>Acholeplasmatales</taxon>
        <taxon>Acholeplasmataceae</taxon>
        <taxon>Candidatus Phytoplasma</taxon>
        <taxon>16SrXIII (Mexican periwinkle virescence group)</taxon>
    </lineage>
</organism>
<evidence type="ECO:0000256" key="1">
    <source>
        <dbReference type="ARBA" id="ARBA00007228"/>
    </source>
</evidence>
<proteinExistence type="inferred from homology"/>